<dbReference type="PANTHER" id="PTHR43243:SF41">
    <property type="entry name" value="CATIONIC AMINO ACID TRANSPORTER 7, CHLOROPLASTIC"/>
    <property type="match status" value="1"/>
</dbReference>
<proteinExistence type="inferred from homology"/>
<sequence>MGTDSGSITLKDVDLNETGKGVDLERDGTGAQTSSAEADVMRNNNSFHGNGVRQHSSEVLHHEPYLTMRWKAFKRKALVRRRAVPVDTTEGTPLTRGEKSMPNGSTSSPSSNSAPEANGEGGGEPEMKRVLGAWDLIMFGIGGIVGAGVFVLTGVGAHDAAGPAIIVSYLIASFAAGLSALCYTEYAVDMPVAGGAFNYVAIECGELFGWIAGWNLVLEYTLSSAAVGRGFTSYASTMLGFQPDQWRVSFGPLNLDFPGLFMVLAVTALLCYGTKESARFNTMVTAVNVAVILFVIFVGLPECSASDFKPFSPMGLTGVFNGAAIVFFSYVGFDTVATTAEETRNPSRDLPIGIVGSLIVCTILYAAMCAALTGMVYYEDIDVNAPFADAFMRIDMGWATEVVSIGAVTGIVTALLVALLGCARIYTILGRTGLLPPSMSKISKSRGTPINATVITGMSSGLLTFLFDIEILAELVSIGTLFVFSFVAGSIMIKHYGQEVMGKSNIPSLVVRLVVQVALALVMCVLVQAEKWIPVAILALLYGAVIISYYFIPRNQIALKFRVPLIPWVPSLCILCNVYLIGSLGIWAYVRFFIWNFIGVCVYFFYGAIHTSEVLPSQLKSIALVGVRRDSQREDANLLSDSERS</sequence>
<evidence type="ECO:0000313" key="8">
    <source>
        <dbReference type="EMBL" id="CAD9717060.1"/>
    </source>
</evidence>
<evidence type="ECO:0000256" key="2">
    <source>
        <dbReference type="ARBA" id="ARBA00008572"/>
    </source>
</evidence>
<reference evidence="9 10" key="1">
    <citation type="submission" date="2018-07" db="EMBL/GenBank/DDBJ databases">
        <title>The complete nuclear genome of the prasinophyte Chloropicon primus (CCMP1205).</title>
        <authorList>
            <person name="Pombert J.-F."/>
            <person name="Otis C."/>
            <person name="Turmel M."/>
            <person name="Lemieux C."/>
        </authorList>
    </citation>
    <scope>NUCLEOTIDE SEQUENCE [LARGE SCALE GENOMIC DNA]</scope>
    <source>
        <strain evidence="9 10">CCMP1205</strain>
    </source>
</reference>
<reference evidence="8" key="2">
    <citation type="submission" date="2021-01" db="EMBL/GenBank/DDBJ databases">
        <authorList>
            <person name="Corre E."/>
            <person name="Pelletier E."/>
            <person name="Niang G."/>
            <person name="Scheremetjew M."/>
            <person name="Finn R."/>
            <person name="Kale V."/>
            <person name="Holt S."/>
            <person name="Cochrane G."/>
            <person name="Meng A."/>
            <person name="Brown T."/>
            <person name="Cohen L."/>
        </authorList>
    </citation>
    <scope>NUCLEOTIDE SEQUENCE</scope>
    <source>
        <strain evidence="8">CCMP1205</strain>
    </source>
</reference>
<organism evidence="9 10">
    <name type="scientific">Chloropicon primus</name>
    <dbReference type="NCBI Taxonomy" id="1764295"/>
    <lineage>
        <taxon>Eukaryota</taxon>
        <taxon>Viridiplantae</taxon>
        <taxon>Chlorophyta</taxon>
        <taxon>Chloropicophyceae</taxon>
        <taxon>Chloropicales</taxon>
        <taxon>Chloropicaceae</taxon>
        <taxon>Chloropicon</taxon>
    </lineage>
</organism>
<feature type="compositionally biased region" description="Low complexity" evidence="6">
    <location>
        <begin position="100"/>
        <end position="118"/>
    </location>
</feature>
<dbReference type="AlphaFoldDB" id="A0A5B8MRC4"/>
<evidence type="ECO:0000313" key="9">
    <source>
        <dbReference type="EMBL" id="QDZ22993.1"/>
    </source>
</evidence>
<feature type="transmembrane region" description="Helical" evidence="7">
    <location>
        <begin position="565"/>
        <end position="586"/>
    </location>
</feature>
<gene>
    <name evidence="9" type="ORF">A3770_09p55110</name>
    <name evidence="8" type="ORF">CPRI1469_LOCUS5920</name>
</gene>
<feature type="transmembrane region" description="Helical" evidence="7">
    <location>
        <begin position="592"/>
        <end position="609"/>
    </location>
</feature>
<keyword evidence="5 7" id="KW-0472">Membrane</keyword>
<protein>
    <submittedName>
        <fullName evidence="9">Amino acid/polyamine transporter</fullName>
    </submittedName>
</protein>
<dbReference type="Gene3D" id="1.20.1740.10">
    <property type="entry name" value="Amino acid/polyamine transporter I"/>
    <property type="match status" value="1"/>
</dbReference>
<evidence type="ECO:0000256" key="6">
    <source>
        <dbReference type="SAM" id="MobiDB-lite"/>
    </source>
</evidence>
<dbReference type="InterPro" id="IPR002293">
    <property type="entry name" value="AA/rel_permease1"/>
</dbReference>
<feature type="transmembrane region" description="Helical" evidence="7">
    <location>
        <begin position="475"/>
        <end position="497"/>
    </location>
</feature>
<evidence type="ECO:0000256" key="7">
    <source>
        <dbReference type="SAM" id="Phobius"/>
    </source>
</evidence>
<name>A0A5B8MRC4_9CHLO</name>
<dbReference type="EMBL" id="CP031042">
    <property type="protein sequence ID" value="QDZ22993.1"/>
    <property type="molecule type" value="Genomic_DNA"/>
</dbReference>
<evidence type="ECO:0000256" key="3">
    <source>
        <dbReference type="ARBA" id="ARBA00022692"/>
    </source>
</evidence>
<dbReference type="PANTHER" id="PTHR43243">
    <property type="entry name" value="INNER MEMBRANE TRANSPORTER YGJI-RELATED"/>
    <property type="match status" value="1"/>
</dbReference>
<feature type="transmembrane region" description="Helical" evidence="7">
    <location>
        <begin position="280"/>
        <end position="300"/>
    </location>
</feature>
<evidence type="ECO:0000256" key="1">
    <source>
        <dbReference type="ARBA" id="ARBA00004141"/>
    </source>
</evidence>
<feature type="transmembrane region" description="Helical" evidence="7">
    <location>
        <begin position="509"/>
        <end position="529"/>
    </location>
</feature>
<comment type="subcellular location">
    <subcellularLocation>
        <location evidence="1">Membrane</location>
        <topology evidence="1">Multi-pass membrane protein</topology>
    </subcellularLocation>
</comment>
<feature type="transmembrane region" description="Helical" evidence="7">
    <location>
        <begin position="352"/>
        <end position="378"/>
    </location>
</feature>
<evidence type="ECO:0000313" key="10">
    <source>
        <dbReference type="Proteomes" id="UP000316726"/>
    </source>
</evidence>
<keyword evidence="10" id="KW-1185">Reference proteome</keyword>
<dbReference type="STRING" id="1764295.A0A5B8MRC4"/>
<feature type="transmembrane region" description="Helical" evidence="7">
    <location>
        <begin position="164"/>
        <end position="184"/>
    </location>
</feature>
<dbReference type="GO" id="GO:0015171">
    <property type="term" value="F:amino acid transmembrane transporter activity"/>
    <property type="evidence" value="ECO:0007669"/>
    <property type="project" value="TreeGrafter"/>
</dbReference>
<keyword evidence="3 7" id="KW-0812">Transmembrane</keyword>
<dbReference type="Proteomes" id="UP000316726">
    <property type="component" value="Chromosome 9"/>
</dbReference>
<feature type="transmembrane region" description="Helical" evidence="7">
    <location>
        <begin position="255"/>
        <end position="273"/>
    </location>
</feature>
<dbReference type="EMBL" id="HBHL01008917">
    <property type="protein sequence ID" value="CAD9717060.1"/>
    <property type="molecule type" value="Transcribed_RNA"/>
</dbReference>
<comment type="similarity">
    <text evidence="2">Belongs to the amino acid-polyamine-organocation (APC) superfamily. Cationic amino acid transporter (CAT) (TC 2.A.3.3) family.</text>
</comment>
<feature type="transmembrane region" description="Helical" evidence="7">
    <location>
        <begin position="320"/>
        <end position="340"/>
    </location>
</feature>
<accession>A0A5B8MRC4</accession>
<evidence type="ECO:0000256" key="4">
    <source>
        <dbReference type="ARBA" id="ARBA00022989"/>
    </source>
</evidence>
<keyword evidence="4 7" id="KW-1133">Transmembrane helix</keyword>
<feature type="transmembrane region" description="Helical" evidence="7">
    <location>
        <begin position="535"/>
        <end position="553"/>
    </location>
</feature>
<feature type="transmembrane region" description="Helical" evidence="7">
    <location>
        <begin position="398"/>
        <end position="429"/>
    </location>
</feature>
<feature type="transmembrane region" description="Helical" evidence="7">
    <location>
        <begin position="136"/>
        <end position="158"/>
    </location>
</feature>
<dbReference type="Pfam" id="PF13520">
    <property type="entry name" value="AA_permease_2"/>
    <property type="match status" value="1"/>
</dbReference>
<evidence type="ECO:0000256" key="5">
    <source>
        <dbReference type="ARBA" id="ARBA00023136"/>
    </source>
</evidence>
<dbReference type="GO" id="GO:0005886">
    <property type="term" value="C:plasma membrane"/>
    <property type="evidence" value="ECO:0007669"/>
    <property type="project" value="TreeGrafter"/>
</dbReference>
<dbReference type="OrthoDB" id="3900342at2759"/>
<feature type="region of interest" description="Disordered" evidence="6">
    <location>
        <begin position="84"/>
        <end position="125"/>
    </location>
</feature>